<dbReference type="AlphaFoldDB" id="A0A183PYV2"/>
<proteinExistence type="predicted"/>
<evidence type="ECO:0000313" key="1">
    <source>
        <dbReference type="EMBL" id="VDP80103.1"/>
    </source>
</evidence>
<reference evidence="1 2" key="1">
    <citation type="submission" date="2018-11" db="EMBL/GenBank/DDBJ databases">
        <authorList>
            <consortium name="Pathogen Informatics"/>
        </authorList>
    </citation>
    <scope>NUCLEOTIDE SEQUENCE [LARGE SCALE GENOMIC DNA]</scope>
    <source>
        <strain>Denwood</strain>
        <strain evidence="2">Zambia</strain>
    </source>
</reference>
<protein>
    <submittedName>
        <fullName evidence="1">Uncharacterized protein</fullName>
    </submittedName>
</protein>
<gene>
    <name evidence="1" type="ORF">SMTD_LOCUS19537</name>
</gene>
<dbReference type="Proteomes" id="UP000269396">
    <property type="component" value="Unassembled WGS sequence"/>
</dbReference>
<organism evidence="1 2">
    <name type="scientific">Schistosoma mattheei</name>
    <dbReference type="NCBI Taxonomy" id="31246"/>
    <lineage>
        <taxon>Eukaryota</taxon>
        <taxon>Metazoa</taxon>
        <taxon>Spiralia</taxon>
        <taxon>Lophotrochozoa</taxon>
        <taxon>Platyhelminthes</taxon>
        <taxon>Trematoda</taxon>
        <taxon>Digenea</taxon>
        <taxon>Strigeidida</taxon>
        <taxon>Schistosomatoidea</taxon>
        <taxon>Schistosomatidae</taxon>
        <taxon>Schistosoma</taxon>
    </lineage>
</organism>
<keyword evidence="2" id="KW-1185">Reference proteome</keyword>
<name>A0A183PYV2_9TREM</name>
<evidence type="ECO:0000313" key="2">
    <source>
        <dbReference type="Proteomes" id="UP000269396"/>
    </source>
</evidence>
<sequence length="45" mass="5244">MHKNLLHLLDHSTVLNMDELRHLQLLYVVMEQSIVTCPINPALIH</sequence>
<accession>A0A183PYV2</accession>
<dbReference type="EMBL" id="UZAL01042508">
    <property type="protein sequence ID" value="VDP80103.1"/>
    <property type="molecule type" value="Genomic_DNA"/>
</dbReference>